<comment type="caution">
    <text evidence="1">The sequence shown here is derived from an EMBL/GenBank/DDBJ whole genome shotgun (WGS) entry which is preliminary data.</text>
</comment>
<gene>
    <name evidence="1" type="ORF">DDZ44_07130</name>
</gene>
<sequence length="382" mass="41829">MLKKQVLGVILIIIMALGLAGCNSAVTKGGQSEGKDVIPLIMLTSEPAGENDAGSMEREARLASWDLKSGKLSWEQEACFRQEMGEEYNPRLVWDGGSRLFACSFGSQETGRLIKGHASNLSVQEVRTDSMPMVAAIKASSEQDELLLAYPRSPSGESPDSSIPEVIVIESHRGDLVVKRELPLPDYAAKGDIMPLLISGNSSQFKLLLLNNDVEAGKNGLLLAKVAEQQEDWQKIKGEALGLIVGGGTDLAQVGSNIYRTIPEPAKLSLQQREPVWEEFSPLSDLQAGLSKNIEKAMEKYGDAYCNLRLGSFKDILLVAADLPEEHWIWAFRGDKCIGRLYTNNETQSMESSPGNEKMQATAFSARADWFILPTDGYGQYK</sequence>
<dbReference type="RefSeq" id="WP_061214607.1">
    <property type="nucleotide sequence ID" value="NZ_DCDX01000020.1"/>
</dbReference>
<name>A0A354YWG7_9FIRM</name>
<reference evidence="1 2" key="1">
    <citation type="journal article" date="2018" name="Nat. Biotechnol.">
        <title>A standardized bacterial taxonomy based on genome phylogeny substantially revises the tree of life.</title>
        <authorList>
            <person name="Parks D.H."/>
            <person name="Chuvochina M."/>
            <person name="Waite D.W."/>
            <person name="Rinke C."/>
            <person name="Skarshewski A."/>
            <person name="Chaumeil P.A."/>
            <person name="Hugenholtz P."/>
        </authorList>
    </citation>
    <scope>NUCLEOTIDE SEQUENCE [LARGE SCALE GENOMIC DNA]</scope>
    <source>
        <strain evidence="1">UBA10948</strain>
    </source>
</reference>
<dbReference type="EMBL" id="DNZF01000157">
    <property type="protein sequence ID" value="HBK53690.1"/>
    <property type="molecule type" value="Genomic_DNA"/>
</dbReference>
<evidence type="ECO:0000313" key="1">
    <source>
        <dbReference type="EMBL" id="HBK53690.1"/>
    </source>
</evidence>
<protein>
    <recommendedName>
        <fullName evidence="3">Lipoprotein</fullName>
    </recommendedName>
</protein>
<dbReference type="PROSITE" id="PS51257">
    <property type="entry name" value="PROKAR_LIPOPROTEIN"/>
    <property type="match status" value="1"/>
</dbReference>
<proteinExistence type="predicted"/>
<dbReference type="AlphaFoldDB" id="A0A354YWG7"/>
<evidence type="ECO:0008006" key="3">
    <source>
        <dbReference type="Google" id="ProtNLM"/>
    </source>
</evidence>
<evidence type="ECO:0000313" key="2">
    <source>
        <dbReference type="Proteomes" id="UP000263273"/>
    </source>
</evidence>
<accession>A0A354YWG7</accession>
<organism evidence="1 2">
    <name type="scientific">Syntrophomonas wolfei</name>
    <dbReference type="NCBI Taxonomy" id="863"/>
    <lineage>
        <taxon>Bacteria</taxon>
        <taxon>Bacillati</taxon>
        <taxon>Bacillota</taxon>
        <taxon>Clostridia</taxon>
        <taxon>Eubacteriales</taxon>
        <taxon>Syntrophomonadaceae</taxon>
        <taxon>Syntrophomonas</taxon>
    </lineage>
</organism>
<dbReference type="Proteomes" id="UP000263273">
    <property type="component" value="Unassembled WGS sequence"/>
</dbReference>